<keyword evidence="6 9" id="KW-0812">Transmembrane</keyword>
<keyword evidence="7 9" id="KW-1133">Transmembrane helix</keyword>
<dbReference type="GO" id="GO:0015920">
    <property type="term" value="P:lipopolysaccharide transport"/>
    <property type="evidence" value="ECO:0007669"/>
    <property type="project" value="TreeGrafter"/>
</dbReference>
<dbReference type="Pfam" id="PF01061">
    <property type="entry name" value="ABC2_membrane"/>
    <property type="match status" value="1"/>
</dbReference>
<comment type="subcellular location">
    <subcellularLocation>
        <location evidence="1">Cell inner membrane</location>
        <topology evidence="1">Multi-pass membrane protein</topology>
    </subcellularLocation>
    <subcellularLocation>
        <location evidence="9">Cell membrane</location>
        <topology evidence="9">Multi-pass membrane protein</topology>
    </subcellularLocation>
</comment>
<dbReference type="InterPro" id="IPR047817">
    <property type="entry name" value="ABC2_TM_bact-type"/>
</dbReference>
<feature type="transmembrane region" description="Helical" evidence="9">
    <location>
        <begin position="111"/>
        <end position="131"/>
    </location>
</feature>
<evidence type="ECO:0000256" key="1">
    <source>
        <dbReference type="ARBA" id="ARBA00004429"/>
    </source>
</evidence>
<feature type="transmembrane region" description="Helical" evidence="9">
    <location>
        <begin position="199"/>
        <end position="218"/>
    </location>
</feature>
<feature type="transmembrane region" description="Helical" evidence="9">
    <location>
        <begin position="31"/>
        <end position="56"/>
    </location>
</feature>
<dbReference type="PANTHER" id="PTHR30413">
    <property type="entry name" value="INNER MEMBRANE TRANSPORT PERMEASE"/>
    <property type="match status" value="1"/>
</dbReference>
<evidence type="ECO:0000313" key="12">
    <source>
        <dbReference type="Proteomes" id="UP000460257"/>
    </source>
</evidence>
<keyword evidence="8 9" id="KW-0472">Membrane</keyword>
<proteinExistence type="inferred from homology"/>
<keyword evidence="12" id="KW-1185">Reference proteome</keyword>
<evidence type="ECO:0000256" key="7">
    <source>
        <dbReference type="ARBA" id="ARBA00022989"/>
    </source>
</evidence>
<dbReference type="GO" id="GO:0140359">
    <property type="term" value="F:ABC-type transporter activity"/>
    <property type="evidence" value="ECO:0007669"/>
    <property type="project" value="InterPro"/>
</dbReference>
<evidence type="ECO:0000256" key="9">
    <source>
        <dbReference type="RuleBase" id="RU361157"/>
    </source>
</evidence>
<dbReference type="PRINTS" id="PR00164">
    <property type="entry name" value="ABC2TRNSPORT"/>
</dbReference>
<protein>
    <recommendedName>
        <fullName evidence="9">Transport permease protein</fullName>
    </recommendedName>
</protein>
<evidence type="ECO:0000256" key="8">
    <source>
        <dbReference type="ARBA" id="ARBA00023136"/>
    </source>
</evidence>
<evidence type="ECO:0000256" key="3">
    <source>
        <dbReference type="ARBA" id="ARBA00022448"/>
    </source>
</evidence>
<comment type="similarity">
    <text evidence="2 9">Belongs to the ABC-2 integral membrane protein family.</text>
</comment>
<reference evidence="11" key="1">
    <citation type="journal article" date="2020" name="Appl. Environ. Microbiol.">
        <title>Medium-Chain Fatty Acid Synthesis by 'Candidatus Weimeria bifida' gen. nov., sp. nov., and 'Candidatus Pseudoramibacter fermentans' sp. nov.</title>
        <authorList>
            <person name="Scarborough M.J."/>
            <person name="Myers K.S."/>
            <person name="Donohue T.J."/>
            <person name="Noguera D.R."/>
        </authorList>
    </citation>
    <scope>NUCLEOTIDE SEQUENCE</scope>
    <source>
        <strain evidence="11">LCO1.1</strain>
    </source>
</reference>
<dbReference type="InterPro" id="IPR000412">
    <property type="entry name" value="ABC_2_transport"/>
</dbReference>
<dbReference type="PANTHER" id="PTHR30413:SF8">
    <property type="entry name" value="TRANSPORT PERMEASE PROTEIN"/>
    <property type="match status" value="1"/>
</dbReference>
<feature type="transmembrane region" description="Helical" evidence="9">
    <location>
        <begin position="143"/>
        <end position="167"/>
    </location>
</feature>
<gene>
    <name evidence="11" type="ORF">FRC54_08315</name>
</gene>
<keyword evidence="3 9" id="KW-0813">Transport</keyword>
<organism evidence="11 12">
    <name type="scientific">Candidatus Weimeria bifida</name>
    <dbReference type="NCBI Taxonomy" id="2599074"/>
    <lineage>
        <taxon>Bacteria</taxon>
        <taxon>Bacillati</taxon>
        <taxon>Bacillota</taxon>
        <taxon>Clostridia</taxon>
        <taxon>Lachnospirales</taxon>
        <taxon>Lachnospiraceae</taxon>
        <taxon>Candidatus Weimeria</taxon>
    </lineage>
</organism>
<evidence type="ECO:0000313" key="11">
    <source>
        <dbReference type="EMBL" id="MQN01897.1"/>
    </source>
</evidence>
<dbReference type="PROSITE" id="PS51012">
    <property type="entry name" value="ABC_TM2"/>
    <property type="match status" value="1"/>
</dbReference>
<accession>A0A6N7IZW4</accession>
<feature type="transmembrane region" description="Helical" evidence="9">
    <location>
        <begin position="230"/>
        <end position="248"/>
    </location>
</feature>
<dbReference type="Proteomes" id="UP000460257">
    <property type="component" value="Unassembled WGS sequence"/>
</dbReference>
<name>A0A6N7IZW4_9FIRM</name>
<feature type="transmembrane region" description="Helical" evidence="9">
    <location>
        <begin position="173"/>
        <end position="192"/>
    </location>
</feature>
<keyword evidence="5" id="KW-0997">Cell inner membrane</keyword>
<dbReference type="GO" id="GO:0043190">
    <property type="term" value="C:ATP-binding cassette (ABC) transporter complex"/>
    <property type="evidence" value="ECO:0007669"/>
    <property type="project" value="InterPro"/>
</dbReference>
<evidence type="ECO:0000256" key="6">
    <source>
        <dbReference type="ARBA" id="ARBA00022692"/>
    </source>
</evidence>
<evidence type="ECO:0000259" key="10">
    <source>
        <dbReference type="PROSITE" id="PS51012"/>
    </source>
</evidence>
<evidence type="ECO:0000256" key="5">
    <source>
        <dbReference type="ARBA" id="ARBA00022519"/>
    </source>
</evidence>
<comment type="caution">
    <text evidence="11">The sequence shown here is derived from an EMBL/GenBank/DDBJ whole genome shotgun (WGS) entry which is preliminary data.</text>
</comment>
<dbReference type="EMBL" id="VOGC01000007">
    <property type="protein sequence ID" value="MQN01897.1"/>
    <property type="molecule type" value="Genomic_DNA"/>
</dbReference>
<keyword evidence="4 9" id="KW-1003">Cell membrane</keyword>
<feature type="domain" description="ABC transmembrane type-2" evidence="10">
    <location>
        <begin position="32"/>
        <end position="251"/>
    </location>
</feature>
<dbReference type="InterPro" id="IPR013525">
    <property type="entry name" value="ABC2_TM"/>
</dbReference>
<dbReference type="AlphaFoldDB" id="A0A6N7IZW4"/>
<evidence type="ECO:0000256" key="2">
    <source>
        <dbReference type="ARBA" id="ARBA00007783"/>
    </source>
</evidence>
<sequence>MKKYIKGFYDYRFLLSELVKRGIRLKYRRSYLGIVWSLIEPLMTTAVLVVVFGALFDRANDPTFATYIMAGRLVYTFFQNGTKGASKAIRGNAGMIKKIYVPKYLYPLSNVLFNFIIFLISLIVLVPVLIISRLTPSLRLWKLIPGIILLLILTIGVGMILSVLDVFFRDIEYLWNVLLMIIMYLSAIFYPIERIKKHHLMWLLHLNPLYCIINLFRGGLMKYGNPLWEYAYPFVFGVICFIVGFIAMKKKQDEFILHL</sequence>
<evidence type="ECO:0000256" key="4">
    <source>
        <dbReference type="ARBA" id="ARBA00022475"/>
    </source>
</evidence>